<evidence type="ECO:0000256" key="1">
    <source>
        <dbReference type="SAM" id="Phobius"/>
    </source>
</evidence>
<gene>
    <name evidence="2" type="ORF">N47_A08070</name>
</gene>
<protein>
    <recommendedName>
        <fullName evidence="3">Amino acid transport protein</fullName>
    </recommendedName>
</protein>
<reference evidence="2" key="1">
    <citation type="journal article" date="2011" name="Environ. Microbiol.">
        <title>Genomic insights into the metabolic potential of the polycyclic aromatic hydrocarbon degrading sulfate-reducing Deltaproteobacterium N47.</title>
        <authorList>
            <person name="Bergmann F."/>
            <person name="Selesi D."/>
            <person name="Weinmaier T."/>
            <person name="Tischler P."/>
            <person name="Rattei T."/>
            <person name="Meckenstock R.U."/>
        </authorList>
    </citation>
    <scope>NUCLEOTIDE SEQUENCE</scope>
</reference>
<keyword evidence="1" id="KW-0472">Membrane</keyword>
<feature type="transmembrane region" description="Helical" evidence="1">
    <location>
        <begin position="36"/>
        <end position="66"/>
    </location>
</feature>
<evidence type="ECO:0008006" key="3">
    <source>
        <dbReference type="Google" id="ProtNLM"/>
    </source>
</evidence>
<dbReference type="AlphaFoldDB" id="E1Y884"/>
<organism evidence="2">
    <name type="scientific">uncultured Desulfobacterium sp</name>
    <dbReference type="NCBI Taxonomy" id="201089"/>
    <lineage>
        <taxon>Bacteria</taxon>
        <taxon>Pseudomonadati</taxon>
        <taxon>Thermodesulfobacteriota</taxon>
        <taxon>Desulfobacteria</taxon>
        <taxon>Desulfobacterales</taxon>
        <taxon>Desulfobacteriaceae</taxon>
        <taxon>Desulfobacterium</taxon>
        <taxon>environmental samples</taxon>
    </lineage>
</organism>
<dbReference type="EMBL" id="FR695864">
    <property type="protein sequence ID" value="CBX26778.1"/>
    <property type="molecule type" value="Genomic_DNA"/>
</dbReference>
<keyword evidence="1" id="KW-1133">Transmembrane helix</keyword>
<accession>E1Y884</accession>
<feature type="transmembrane region" description="Helical" evidence="1">
    <location>
        <begin position="6"/>
        <end position="24"/>
    </location>
</feature>
<keyword evidence="1" id="KW-0812">Transmembrane</keyword>
<proteinExistence type="predicted"/>
<name>E1Y884_9BACT</name>
<evidence type="ECO:0000313" key="2">
    <source>
        <dbReference type="EMBL" id="CBX26778.1"/>
    </source>
</evidence>
<sequence length="68" mass="7412">MGSTSTLMWAMVLGSIGLGFFVYGKKQKAIIPLFSGIGLMVFPYFVSNVYILVLLGIVLIALPFIIKI</sequence>